<keyword evidence="7 9" id="KW-0406">Ion transport</keyword>
<comment type="caution">
    <text evidence="10">The sequence shown here is derived from an EMBL/GenBank/DDBJ whole genome shotgun (WGS) entry which is preliminary data.</text>
</comment>
<comment type="subunit">
    <text evidence="9">The system is composed of three essential subunits: KdpA, KdpB and KdpC.</text>
</comment>
<keyword evidence="5 9" id="KW-0630">Potassium</keyword>
<gene>
    <name evidence="9 10" type="primary">kdpA</name>
    <name evidence="10" type="ORF">GCM10007968_18630</name>
</gene>
<keyword evidence="1 9" id="KW-0813">Transport</keyword>
<feature type="transmembrane region" description="Helical" evidence="9">
    <location>
        <begin position="528"/>
        <end position="550"/>
    </location>
</feature>
<evidence type="ECO:0000256" key="6">
    <source>
        <dbReference type="ARBA" id="ARBA00022989"/>
    </source>
</evidence>
<evidence type="ECO:0000256" key="1">
    <source>
        <dbReference type="ARBA" id="ARBA00022448"/>
    </source>
</evidence>
<dbReference type="PANTHER" id="PTHR30607:SF2">
    <property type="entry name" value="POTASSIUM-TRANSPORTING ATPASE POTASSIUM-BINDING SUBUNIT"/>
    <property type="match status" value="1"/>
</dbReference>
<evidence type="ECO:0000256" key="7">
    <source>
        <dbReference type="ARBA" id="ARBA00023065"/>
    </source>
</evidence>
<keyword evidence="8 9" id="KW-0472">Membrane</keyword>
<name>A0A917W2D0_9BACL</name>
<proteinExistence type="inferred from homology"/>
<comment type="similarity">
    <text evidence="9">Belongs to the KdpA family.</text>
</comment>
<dbReference type="NCBIfam" id="TIGR00680">
    <property type="entry name" value="kdpA"/>
    <property type="match status" value="1"/>
</dbReference>
<evidence type="ECO:0000256" key="4">
    <source>
        <dbReference type="ARBA" id="ARBA00022692"/>
    </source>
</evidence>
<feature type="transmembrane region" description="Helical" evidence="9">
    <location>
        <begin position="139"/>
        <end position="160"/>
    </location>
</feature>
<evidence type="ECO:0000313" key="11">
    <source>
        <dbReference type="Proteomes" id="UP000654670"/>
    </source>
</evidence>
<evidence type="ECO:0000256" key="9">
    <source>
        <dbReference type="HAMAP-Rule" id="MF_00275"/>
    </source>
</evidence>
<dbReference type="HAMAP" id="MF_00275">
    <property type="entry name" value="KdpA"/>
    <property type="match status" value="1"/>
</dbReference>
<keyword evidence="3 9" id="KW-0633">Potassium transport</keyword>
<dbReference type="GO" id="GO:0030955">
    <property type="term" value="F:potassium ion binding"/>
    <property type="evidence" value="ECO:0007669"/>
    <property type="project" value="UniProtKB-UniRule"/>
</dbReference>
<feature type="transmembrane region" description="Helical" evidence="9">
    <location>
        <begin position="181"/>
        <end position="202"/>
    </location>
</feature>
<sequence>MTWIGSIQILLVLGIILLIAIPLGGYLYRVFSGQRSWLERVYSPCEKVLYRLSGINPTVEMDWKGYIKALLLVNFVMMIFAYLIFRLQGYLPLNPDHIPSMPWDLAFNTAASFITNTDWQNYSGEASMSYLGQTLAVTYLQFTAGATGIVAAFAFIRGMLGNKSKTMGNFWVDFIKVHTRVLVPIAFILAIVLVGLGVPQTYSGAQTVHTLQGAAQTISRGPVASLESIKEFGTNGGGFFNANSAHPYENPSVLTNVIEIIALLSIPTASIFAFGRFLKNRRQAVILYVFITAMLVLGAFLIYWSETAGNPLLNKMLGLSGANMEGKEVRFGLPLTSLFTAATTATSTGAVTAMHDSLTPLGGFVPLLFMMLNLIFGGAGAGILNIIMYLIITVFISGLMVGRTPEIFGKKIESKEIKLATMSLLVHPFLILVATAIAIVTKNGVSSMANPGLHGFSEVLYAFTSAAANNGSAFGGLSGNTLFYNLMLGTVMLLGRFITIIAMFAIAGSLGSKATIPESVGTLRTDTFAFGGVFVAIALVVGALTFFPVLSLGPIAEHLQMWSGFLGK</sequence>
<feature type="transmembrane region" description="Helical" evidence="9">
    <location>
        <begin position="6"/>
        <end position="28"/>
    </location>
</feature>
<evidence type="ECO:0000256" key="8">
    <source>
        <dbReference type="ARBA" id="ARBA00023136"/>
    </source>
</evidence>
<dbReference type="Pfam" id="PF03814">
    <property type="entry name" value="KdpA"/>
    <property type="match status" value="1"/>
</dbReference>
<evidence type="ECO:0000313" key="10">
    <source>
        <dbReference type="EMBL" id="GGL54849.1"/>
    </source>
</evidence>
<comment type="function">
    <text evidence="9">Part of the high-affinity ATP-driven potassium transport (or Kdp) system, which catalyzes the hydrolysis of ATP coupled with the electrogenic transport of potassium into the cytoplasm. This subunit binds the extracellular potassium ions and delivers the ions to the membrane domain of KdpB through an intramembrane tunnel.</text>
</comment>
<organism evidence="10 11">
    <name type="scientific">Sporolactobacillus putidus</name>
    <dbReference type="NCBI Taxonomy" id="492735"/>
    <lineage>
        <taxon>Bacteria</taxon>
        <taxon>Bacillati</taxon>
        <taxon>Bacillota</taxon>
        <taxon>Bacilli</taxon>
        <taxon>Bacillales</taxon>
        <taxon>Sporolactobacillaceae</taxon>
        <taxon>Sporolactobacillus</taxon>
    </lineage>
</organism>
<feature type="transmembrane region" description="Helical" evidence="9">
    <location>
        <begin position="382"/>
        <end position="401"/>
    </location>
</feature>
<feature type="transmembrane region" description="Helical" evidence="9">
    <location>
        <begin position="66"/>
        <end position="85"/>
    </location>
</feature>
<protein>
    <recommendedName>
        <fullName evidence="9">Potassium-transporting ATPase potassium-binding subunit</fullName>
    </recommendedName>
    <alternativeName>
        <fullName evidence="9">ATP phosphohydrolase [potassium-transporting] A chain</fullName>
    </alternativeName>
    <alternativeName>
        <fullName evidence="9">Potassium-binding and translocating subunit A</fullName>
    </alternativeName>
    <alternativeName>
        <fullName evidence="9">Potassium-translocating ATPase A chain</fullName>
    </alternativeName>
</protein>
<feature type="transmembrane region" description="Helical" evidence="9">
    <location>
        <begin position="285"/>
        <end position="304"/>
    </location>
</feature>
<dbReference type="AlphaFoldDB" id="A0A917W2D0"/>
<keyword evidence="6 9" id="KW-1133">Transmembrane helix</keyword>
<dbReference type="GO" id="GO:0005886">
    <property type="term" value="C:plasma membrane"/>
    <property type="evidence" value="ECO:0007669"/>
    <property type="project" value="UniProtKB-SubCell"/>
</dbReference>
<keyword evidence="2 9" id="KW-1003">Cell membrane</keyword>
<dbReference type="PANTHER" id="PTHR30607">
    <property type="entry name" value="POTASSIUM-TRANSPORTING ATPASE A CHAIN"/>
    <property type="match status" value="1"/>
</dbReference>
<accession>A0A917W2D0</accession>
<reference evidence="10" key="1">
    <citation type="journal article" date="2014" name="Int. J. Syst. Evol. Microbiol.">
        <title>Complete genome sequence of Corynebacterium casei LMG S-19264T (=DSM 44701T), isolated from a smear-ripened cheese.</title>
        <authorList>
            <consortium name="US DOE Joint Genome Institute (JGI-PGF)"/>
            <person name="Walter F."/>
            <person name="Albersmeier A."/>
            <person name="Kalinowski J."/>
            <person name="Ruckert C."/>
        </authorList>
    </citation>
    <scope>NUCLEOTIDE SEQUENCE</scope>
    <source>
        <strain evidence="10">JCM 15325</strain>
    </source>
</reference>
<dbReference type="RefSeq" id="WP_188802839.1">
    <property type="nucleotide sequence ID" value="NZ_BMOK01000007.1"/>
</dbReference>
<comment type="subcellular location">
    <subcellularLocation>
        <location evidence="9">Cell membrane</location>
        <topology evidence="9">Multi-pass membrane protein</topology>
    </subcellularLocation>
</comment>
<reference evidence="10" key="2">
    <citation type="submission" date="2020-09" db="EMBL/GenBank/DDBJ databases">
        <authorList>
            <person name="Sun Q."/>
            <person name="Ohkuma M."/>
        </authorList>
    </citation>
    <scope>NUCLEOTIDE SEQUENCE</scope>
    <source>
        <strain evidence="10">JCM 15325</strain>
    </source>
</reference>
<evidence type="ECO:0000256" key="2">
    <source>
        <dbReference type="ARBA" id="ARBA00022475"/>
    </source>
</evidence>
<feature type="transmembrane region" description="Helical" evidence="9">
    <location>
        <begin position="482"/>
        <end position="507"/>
    </location>
</feature>
<feature type="transmembrane region" description="Helical" evidence="9">
    <location>
        <begin position="257"/>
        <end position="278"/>
    </location>
</feature>
<keyword evidence="11" id="KW-1185">Reference proteome</keyword>
<dbReference type="GO" id="GO:0008556">
    <property type="term" value="F:P-type potassium transmembrane transporter activity"/>
    <property type="evidence" value="ECO:0007669"/>
    <property type="project" value="InterPro"/>
</dbReference>
<evidence type="ECO:0000256" key="3">
    <source>
        <dbReference type="ARBA" id="ARBA00022538"/>
    </source>
</evidence>
<keyword evidence="4 9" id="KW-0812">Transmembrane</keyword>
<feature type="transmembrane region" description="Helical" evidence="9">
    <location>
        <begin position="422"/>
        <end position="441"/>
    </location>
</feature>
<dbReference type="InterPro" id="IPR004623">
    <property type="entry name" value="KdpA"/>
</dbReference>
<dbReference type="Proteomes" id="UP000654670">
    <property type="component" value="Unassembled WGS sequence"/>
</dbReference>
<evidence type="ECO:0000256" key="5">
    <source>
        <dbReference type="ARBA" id="ARBA00022958"/>
    </source>
</evidence>
<dbReference type="PIRSF" id="PIRSF001294">
    <property type="entry name" value="K_ATPaseA"/>
    <property type="match status" value="1"/>
</dbReference>
<dbReference type="EMBL" id="BMOK01000007">
    <property type="protein sequence ID" value="GGL54849.1"/>
    <property type="molecule type" value="Genomic_DNA"/>
</dbReference>